<dbReference type="Ensembl" id="ENSNMLT00000046220.1">
    <property type="protein sequence ID" value="ENSNMLP00000041582.1"/>
    <property type="gene ID" value="ENSNMLG00000025450.1"/>
</dbReference>
<comment type="similarity">
    <text evidence="1">Belongs to the heparin-binding growth factors family.</text>
</comment>
<name>A0A8C6WYM6_9GOBI</name>
<reference evidence="2" key="1">
    <citation type="submission" date="2025-08" db="UniProtKB">
        <authorList>
            <consortium name="Ensembl"/>
        </authorList>
    </citation>
    <scope>IDENTIFICATION</scope>
</reference>
<dbReference type="SMART" id="SM00442">
    <property type="entry name" value="FGF"/>
    <property type="match status" value="1"/>
</dbReference>
<evidence type="ECO:0000313" key="2">
    <source>
        <dbReference type="Ensembl" id="ENSNMLP00000041582.1"/>
    </source>
</evidence>
<dbReference type="PANTHER" id="PTHR11486">
    <property type="entry name" value="FIBROBLAST GROWTH FACTOR"/>
    <property type="match status" value="1"/>
</dbReference>
<reference evidence="2" key="2">
    <citation type="submission" date="2025-09" db="UniProtKB">
        <authorList>
            <consortium name="Ensembl"/>
        </authorList>
    </citation>
    <scope>IDENTIFICATION</scope>
</reference>
<dbReference type="GO" id="GO:0008083">
    <property type="term" value="F:growth factor activity"/>
    <property type="evidence" value="ECO:0007669"/>
    <property type="project" value="InterPro"/>
</dbReference>
<dbReference type="Pfam" id="PF00167">
    <property type="entry name" value="FGF"/>
    <property type="match status" value="1"/>
</dbReference>
<dbReference type="InterPro" id="IPR002209">
    <property type="entry name" value="Fibroblast_GF_fam"/>
</dbReference>
<dbReference type="Gene3D" id="2.80.10.50">
    <property type="match status" value="1"/>
</dbReference>
<accession>A0A8C6WYM6</accession>
<evidence type="ECO:0000313" key="3">
    <source>
        <dbReference type="Proteomes" id="UP000694523"/>
    </source>
</evidence>
<dbReference type="AlphaFoldDB" id="A0A8C6WYM6"/>
<proteinExistence type="inferred from homology"/>
<evidence type="ECO:0000256" key="1">
    <source>
        <dbReference type="ARBA" id="ARBA00007936"/>
    </source>
</evidence>
<evidence type="ECO:0008006" key="4">
    <source>
        <dbReference type="Google" id="ProtNLM"/>
    </source>
</evidence>
<protein>
    <recommendedName>
        <fullName evidence="4">FGF</fullName>
    </recommendedName>
</protein>
<keyword evidence="3" id="KW-1185">Reference proteome</keyword>
<dbReference type="SUPFAM" id="SSF50353">
    <property type="entry name" value="Cytokine"/>
    <property type="match status" value="1"/>
</dbReference>
<dbReference type="Proteomes" id="UP000694523">
    <property type="component" value="Unplaced"/>
</dbReference>
<sequence length="70" mass="8347">SGWRGRWRRLAQFSDECHLRETMEENHYNTYSSALHRKVYLGLSHQGRVKKGTRVNPRLPSAHFLPRRQS</sequence>
<dbReference type="InterPro" id="IPR008996">
    <property type="entry name" value="IL1/FGF"/>
</dbReference>
<organism evidence="2 3">
    <name type="scientific">Neogobius melanostomus</name>
    <name type="common">round goby</name>
    <dbReference type="NCBI Taxonomy" id="47308"/>
    <lineage>
        <taxon>Eukaryota</taxon>
        <taxon>Metazoa</taxon>
        <taxon>Chordata</taxon>
        <taxon>Craniata</taxon>
        <taxon>Vertebrata</taxon>
        <taxon>Euteleostomi</taxon>
        <taxon>Actinopterygii</taxon>
        <taxon>Neopterygii</taxon>
        <taxon>Teleostei</taxon>
        <taxon>Neoteleostei</taxon>
        <taxon>Acanthomorphata</taxon>
        <taxon>Gobiaria</taxon>
        <taxon>Gobiiformes</taxon>
        <taxon>Gobioidei</taxon>
        <taxon>Gobiidae</taxon>
        <taxon>Benthophilinae</taxon>
        <taxon>Neogobiini</taxon>
        <taxon>Neogobius</taxon>
    </lineage>
</organism>